<protein>
    <submittedName>
        <fullName evidence="1">Uncharacterized protein</fullName>
    </submittedName>
</protein>
<evidence type="ECO:0000313" key="2">
    <source>
        <dbReference type="Proteomes" id="UP000003571"/>
    </source>
</evidence>
<dbReference type="AlphaFoldDB" id="H7EL25"/>
<gene>
    <name evidence="1" type="ORF">TresaDRAFT_1039</name>
</gene>
<dbReference type="Proteomes" id="UP000003571">
    <property type="component" value="Unassembled WGS sequence"/>
</dbReference>
<comment type="caution">
    <text evidence="1">The sequence shown here is derived from an EMBL/GenBank/DDBJ whole genome shotgun (WGS) entry which is preliminary data.</text>
</comment>
<keyword evidence="2" id="KW-1185">Reference proteome</keyword>
<sequence>MKKLILIFALIFISGVLASAQDSVLWRYVNTRWTA</sequence>
<name>H7EL25_9SPIR</name>
<organism evidence="1 2">
    <name type="scientific">Treponema saccharophilum DSM 2985</name>
    <dbReference type="NCBI Taxonomy" id="907348"/>
    <lineage>
        <taxon>Bacteria</taxon>
        <taxon>Pseudomonadati</taxon>
        <taxon>Spirochaetota</taxon>
        <taxon>Spirochaetia</taxon>
        <taxon>Spirochaetales</taxon>
        <taxon>Treponemataceae</taxon>
        <taxon>Treponema</taxon>
    </lineage>
</organism>
<accession>H7EL25</accession>
<evidence type="ECO:0000313" key="1">
    <source>
        <dbReference type="EMBL" id="EIC01750.1"/>
    </source>
</evidence>
<reference evidence="1 2" key="1">
    <citation type="submission" date="2011-09" db="EMBL/GenBank/DDBJ databases">
        <title>The draft genome of Treponema saccharophilum DSM 2985.</title>
        <authorList>
            <consortium name="US DOE Joint Genome Institute (JGI-PGF)"/>
            <person name="Lucas S."/>
            <person name="Copeland A."/>
            <person name="Lapidus A."/>
            <person name="Glavina del Rio T."/>
            <person name="Dalin E."/>
            <person name="Tice H."/>
            <person name="Bruce D."/>
            <person name="Goodwin L."/>
            <person name="Pitluck S."/>
            <person name="Peters L."/>
            <person name="Kyrpides N."/>
            <person name="Mavromatis K."/>
            <person name="Ivanova N."/>
            <person name="Markowitz V."/>
            <person name="Cheng J.-F."/>
            <person name="Hugenholtz P."/>
            <person name="Woyke T."/>
            <person name="Wu D."/>
            <person name="Gronow S."/>
            <person name="Wellnitz S."/>
            <person name="Brambilla E."/>
            <person name="Klenk H.-P."/>
            <person name="Eisen J.A."/>
        </authorList>
    </citation>
    <scope>NUCLEOTIDE SEQUENCE [LARGE SCALE GENOMIC DNA]</scope>
    <source>
        <strain evidence="1 2">DSM 2985</strain>
    </source>
</reference>
<proteinExistence type="predicted"/>
<dbReference type="EMBL" id="AGRW01000047">
    <property type="protein sequence ID" value="EIC01750.1"/>
    <property type="molecule type" value="Genomic_DNA"/>
</dbReference>